<evidence type="ECO:0000313" key="3">
    <source>
        <dbReference type="EMBL" id="MBW9110103.1"/>
    </source>
</evidence>
<evidence type="ECO:0000256" key="1">
    <source>
        <dbReference type="SAM" id="Phobius"/>
    </source>
</evidence>
<evidence type="ECO:0000313" key="4">
    <source>
        <dbReference type="Proteomes" id="UP000777440"/>
    </source>
</evidence>
<dbReference type="CDD" id="cd11614">
    <property type="entry name" value="SAF_CpaB_FlgA_like"/>
    <property type="match status" value="1"/>
</dbReference>
<dbReference type="Proteomes" id="UP000777440">
    <property type="component" value="Unassembled WGS sequence"/>
</dbReference>
<dbReference type="SMART" id="SM00858">
    <property type="entry name" value="SAF"/>
    <property type="match status" value="1"/>
</dbReference>
<dbReference type="InterPro" id="IPR013974">
    <property type="entry name" value="SAF"/>
</dbReference>
<organism evidence="3 4">
    <name type="scientific">Microbacterium ureisolvens</name>
    <dbReference type="NCBI Taxonomy" id="2781186"/>
    <lineage>
        <taxon>Bacteria</taxon>
        <taxon>Bacillati</taxon>
        <taxon>Actinomycetota</taxon>
        <taxon>Actinomycetes</taxon>
        <taxon>Micrococcales</taxon>
        <taxon>Microbacteriaceae</taxon>
        <taxon>Microbacterium</taxon>
    </lineage>
</organism>
<dbReference type="RefSeq" id="WP_159845593.1">
    <property type="nucleotide sequence ID" value="NZ_JAEUAX010000004.1"/>
</dbReference>
<proteinExistence type="predicted"/>
<reference evidence="3 4" key="1">
    <citation type="journal article" date="2021" name="MBio">
        <title>Poor Competitiveness of Bradyrhizobium in Pigeon Pea Root Colonization in Indian Soils.</title>
        <authorList>
            <person name="Chalasani D."/>
            <person name="Basu A."/>
            <person name="Pullabhotla S.V.S.R.N."/>
            <person name="Jorrin B."/>
            <person name="Neal A.L."/>
            <person name="Poole P.S."/>
            <person name="Podile A.R."/>
            <person name="Tkacz A."/>
        </authorList>
    </citation>
    <scope>NUCLEOTIDE SEQUENCE [LARGE SCALE GENOMIC DNA]</scope>
    <source>
        <strain evidence="3 4">HU12</strain>
    </source>
</reference>
<sequence length="210" mass="21167">MTAAHDPVRTPRRAFWGDARFFLGVLLVAASVVGVWLVVSAARQTVPVYAAAHTIVPGEAIGTGDLKVVDVALGALAGTYLTADGLDEPVVATRTIEAGELVPAASVGDPASARTTSVVVRSAVDVPASVDAGSVVEVWSAPLLEQGAYDEPRILVADATVVSVTRDDSMIGGGAAALELVIPRADVPATLAAMADESALSIVPTTGSGS</sequence>
<evidence type="ECO:0000259" key="2">
    <source>
        <dbReference type="SMART" id="SM00858"/>
    </source>
</evidence>
<gene>
    <name evidence="3" type="ORF">JNB61_10000</name>
</gene>
<keyword evidence="1" id="KW-1133">Transmembrane helix</keyword>
<dbReference type="Pfam" id="PF08666">
    <property type="entry name" value="SAF"/>
    <property type="match status" value="1"/>
</dbReference>
<keyword evidence="1" id="KW-0472">Membrane</keyword>
<dbReference type="EMBL" id="JAEUAX010000004">
    <property type="protein sequence ID" value="MBW9110103.1"/>
    <property type="molecule type" value="Genomic_DNA"/>
</dbReference>
<name>A0ABS7HYG9_9MICO</name>
<protein>
    <recommendedName>
        <fullName evidence="2">SAF domain-containing protein</fullName>
    </recommendedName>
</protein>
<accession>A0ABS7HYG9</accession>
<feature type="transmembrane region" description="Helical" evidence="1">
    <location>
        <begin position="21"/>
        <end position="39"/>
    </location>
</feature>
<keyword evidence="4" id="KW-1185">Reference proteome</keyword>
<feature type="domain" description="SAF" evidence="2">
    <location>
        <begin position="46"/>
        <end position="108"/>
    </location>
</feature>
<comment type="caution">
    <text evidence="3">The sequence shown here is derived from an EMBL/GenBank/DDBJ whole genome shotgun (WGS) entry which is preliminary data.</text>
</comment>
<keyword evidence="1" id="KW-0812">Transmembrane</keyword>